<dbReference type="RefSeq" id="WP_305014257.1">
    <property type="nucleotide sequence ID" value="NZ_JAUQSX010000018.1"/>
</dbReference>
<evidence type="ECO:0000313" key="2">
    <source>
        <dbReference type="EMBL" id="MDO7849591.1"/>
    </source>
</evidence>
<keyword evidence="1" id="KW-0812">Transmembrane</keyword>
<feature type="transmembrane region" description="Helical" evidence="1">
    <location>
        <begin position="10"/>
        <end position="27"/>
    </location>
</feature>
<gene>
    <name evidence="2" type="ORF">Q5H92_24730</name>
</gene>
<keyword evidence="1" id="KW-0472">Membrane</keyword>
<accession>A0ABT9AKG1</accession>
<dbReference type="EMBL" id="JAUQSX010000018">
    <property type="protein sequence ID" value="MDO7849591.1"/>
    <property type="molecule type" value="Genomic_DNA"/>
</dbReference>
<evidence type="ECO:0008006" key="4">
    <source>
        <dbReference type="Google" id="ProtNLM"/>
    </source>
</evidence>
<name>A0ABT9AKG1_9BACT</name>
<evidence type="ECO:0000313" key="3">
    <source>
        <dbReference type="Proteomes" id="UP001167796"/>
    </source>
</evidence>
<evidence type="ECO:0000256" key="1">
    <source>
        <dbReference type="SAM" id="Phobius"/>
    </source>
</evidence>
<proteinExistence type="predicted"/>
<reference evidence="2" key="1">
    <citation type="submission" date="2023-07" db="EMBL/GenBank/DDBJ databases">
        <authorList>
            <person name="Kim M.K."/>
        </authorList>
    </citation>
    <scope>NUCLEOTIDE SEQUENCE</scope>
    <source>
        <strain evidence="2">M29</strain>
    </source>
</reference>
<organism evidence="2 3">
    <name type="scientific">Hymenobacter mellowenesis</name>
    <dbReference type="NCBI Taxonomy" id="3063995"/>
    <lineage>
        <taxon>Bacteria</taxon>
        <taxon>Pseudomonadati</taxon>
        <taxon>Bacteroidota</taxon>
        <taxon>Cytophagia</taxon>
        <taxon>Cytophagales</taxon>
        <taxon>Hymenobacteraceae</taxon>
        <taxon>Hymenobacter</taxon>
    </lineage>
</organism>
<keyword evidence="1" id="KW-1133">Transmembrane helix</keyword>
<comment type="caution">
    <text evidence="2">The sequence shown here is derived from an EMBL/GenBank/DDBJ whole genome shotgun (WGS) entry which is preliminary data.</text>
</comment>
<protein>
    <recommendedName>
        <fullName evidence="4">DUF4878 domain-containing protein</fullName>
    </recommendedName>
</protein>
<sequence>MQPESRRFQYWGYLLVGALVFAAYLFIRTKGQETVLKAVLGEPGKLVNEAMNSARVSPRITSRTGRITARNFKVENDMSATKDTLIFRFLLDGERADAAIKIWMTKRPSGNWEIVKSDTLFTR</sequence>
<keyword evidence="3" id="KW-1185">Reference proteome</keyword>
<dbReference type="Proteomes" id="UP001167796">
    <property type="component" value="Unassembled WGS sequence"/>
</dbReference>